<dbReference type="EMBL" id="CADCUS010000134">
    <property type="protein sequence ID" value="CAA9391163.1"/>
    <property type="molecule type" value="Genomic_DNA"/>
</dbReference>
<proteinExistence type="predicted"/>
<evidence type="ECO:0000256" key="3">
    <source>
        <dbReference type="ARBA" id="ARBA00022691"/>
    </source>
</evidence>
<dbReference type="PANTHER" id="PTHR43712">
    <property type="entry name" value="PUTATIVE (AFU_ORTHOLOGUE AFUA_4G14580)-RELATED"/>
    <property type="match status" value="1"/>
</dbReference>
<sequence>MAEDEAAAAVWAMAHLVTPMAVRTAATLRLADHLDGGPRTADELADAAGADRDALRRLLRHLTRKGLFRRDETGRYEVTALGRALRQDHPSGVREVLDGDGAVGRAELSFVHLLHSVRTGEAAFPQLFGTTFWEDLAADPARSDTFDRRMGTDMAVRVPDILAAFDWGSLGHVTDVGGGDGSLLISLLGAFPDLCGTVVDLPATAGTAARRLARAGLSDRADAVGGSFFDPLPVRPGAYLLSSVLHDWAAEPATRILRRCAEAVQSGGRVLVVERNGADGESPHPAMDLRMLAYYGGRERGTAELVALAEGAGLRATAVHPAGILSVLELAAA</sequence>
<dbReference type="PROSITE" id="PS51683">
    <property type="entry name" value="SAM_OMT_II"/>
    <property type="match status" value="1"/>
</dbReference>
<dbReference type="CDD" id="cd02440">
    <property type="entry name" value="AdoMet_MTases"/>
    <property type="match status" value="1"/>
</dbReference>
<accession>A0A6J4NSN7</accession>
<dbReference type="Gene3D" id="1.10.287.1350">
    <property type="match status" value="1"/>
</dbReference>
<dbReference type="InterPro" id="IPR016461">
    <property type="entry name" value="COMT-like"/>
</dbReference>
<feature type="domain" description="O-methyltransferase C-terminal" evidence="5">
    <location>
        <begin position="110"/>
        <end position="314"/>
    </location>
</feature>
<dbReference type="GO" id="GO:0032259">
    <property type="term" value="P:methylation"/>
    <property type="evidence" value="ECO:0007669"/>
    <property type="project" value="UniProtKB-KW"/>
</dbReference>
<keyword evidence="1 7" id="KW-0489">Methyltransferase</keyword>
<feature type="domain" description="O-methyltransferase dimerisation" evidence="6">
    <location>
        <begin position="15"/>
        <end position="85"/>
    </location>
</feature>
<dbReference type="InterPro" id="IPR012967">
    <property type="entry name" value="COMT_dimerisation"/>
</dbReference>
<dbReference type="AlphaFoldDB" id="A0A6J4NSN7"/>
<dbReference type="Pfam" id="PF00891">
    <property type="entry name" value="Methyltransf_2"/>
    <property type="match status" value="1"/>
</dbReference>
<dbReference type="InterPro" id="IPR001077">
    <property type="entry name" value="COMT_C"/>
</dbReference>
<dbReference type="GO" id="GO:0008171">
    <property type="term" value="F:O-methyltransferase activity"/>
    <property type="evidence" value="ECO:0007669"/>
    <property type="project" value="InterPro"/>
</dbReference>
<feature type="active site" description="Proton acceptor" evidence="4">
    <location>
        <position position="246"/>
    </location>
</feature>
<name>A0A6J4NSN7_9PSEU</name>
<dbReference type="PIRSF" id="PIRSF005739">
    <property type="entry name" value="O-mtase"/>
    <property type="match status" value="1"/>
</dbReference>
<dbReference type="InterPro" id="IPR029063">
    <property type="entry name" value="SAM-dependent_MTases_sf"/>
</dbReference>
<gene>
    <name evidence="7" type="ORF">AVDCRST_MAG66-908</name>
</gene>
<dbReference type="SUPFAM" id="SSF53335">
    <property type="entry name" value="S-adenosyl-L-methionine-dependent methyltransferases"/>
    <property type="match status" value="1"/>
</dbReference>
<dbReference type="InterPro" id="IPR036390">
    <property type="entry name" value="WH_DNA-bd_sf"/>
</dbReference>
<dbReference type="PANTHER" id="PTHR43712:SF2">
    <property type="entry name" value="O-METHYLTRANSFERASE CICE"/>
    <property type="match status" value="1"/>
</dbReference>
<evidence type="ECO:0000313" key="7">
    <source>
        <dbReference type="EMBL" id="CAA9391163.1"/>
    </source>
</evidence>
<keyword evidence="3" id="KW-0949">S-adenosyl-L-methionine</keyword>
<protein>
    <submittedName>
        <fullName evidence="7">2,7-dihydroxy-5-methyl-1-naphthoate 7-O-methyltransferase</fullName>
        <ecNumber evidence="7">2.1.1.303</ecNumber>
    </submittedName>
</protein>
<keyword evidence="2 7" id="KW-0808">Transferase</keyword>
<dbReference type="Gene3D" id="3.40.50.150">
    <property type="entry name" value="Vaccinia Virus protein VP39"/>
    <property type="match status" value="1"/>
</dbReference>
<dbReference type="SUPFAM" id="SSF46785">
    <property type="entry name" value="Winged helix' DNA-binding domain"/>
    <property type="match status" value="1"/>
</dbReference>
<evidence type="ECO:0000256" key="4">
    <source>
        <dbReference type="PIRSR" id="PIRSR005739-1"/>
    </source>
</evidence>
<evidence type="ECO:0000256" key="1">
    <source>
        <dbReference type="ARBA" id="ARBA00022603"/>
    </source>
</evidence>
<dbReference type="EC" id="2.1.1.303" evidence="7"/>
<dbReference type="Pfam" id="PF08100">
    <property type="entry name" value="Dimerisation"/>
    <property type="match status" value="1"/>
</dbReference>
<dbReference type="InterPro" id="IPR036388">
    <property type="entry name" value="WH-like_DNA-bd_sf"/>
</dbReference>
<reference evidence="7" key="1">
    <citation type="submission" date="2020-02" db="EMBL/GenBank/DDBJ databases">
        <authorList>
            <person name="Meier V. D."/>
        </authorList>
    </citation>
    <scope>NUCLEOTIDE SEQUENCE</scope>
    <source>
        <strain evidence="7">AVDCRST_MAG66</strain>
    </source>
</reference>
<dbReference type="GO" id="GO:0046983">
    <property type="term" value="F:protein dimerization activity"/>
    <property type="evidence" value="ECO:0007669"/>
    <property type="project" value="InterPro"/>
</dbReference>
<organism evidence="7">
    <name type="scientific">uncultured Pseudonocardia sp</name>
    <dbReference type="NCBI Taxonomy" id="211455"/>
    <lineage>
        <taxon>Bacteria</taxon>
        <taxon>Bacillati</taxon>
        <taxon>Actinomycetota</taxon>
        <taxon>Actinomycetes</taxon>
        <taxon>Pseudonocardiales</taxon>
        <taxon>Pseudonocardiaceae</taxon>
        <taxon>Pseudonocardia</taxon>
        <taxon>environmental samples</taxon>
    </lineage>
</organism>
<evidence type="ECO:0000256" key="2">
    <source>
        <dbReference type="ARBA" id="ARBA00022679"/>
    </source>
</evidence>
<evidence type="ECO:0000259" key="6">
    <source>
        <dbReference type="Pfam" id="PF08100"/>
    </source>
</evidence>
<dbReference type="Gene3D" id="1.10.10.10">
    <property type="entry name" value="Winged helix-like DNA-binding domain superfamily/Winged helix DNA-binding domain"/>
    <property type="match status" value="1"/>
</dbReference>
<evidence type="ECO:0000259" key="5">
    <source>
        <dbReference type="Pfam" id="PF00891"/>
    </source>
</evidence>